<dbReference type="InterPro" id="IPR012334">
    <property type="entry name" value="Pectin_lyas_fold"/>
</dbReference>
<organism evidence="6 7">
    <name type="scientific">Saccharobesus litoralis</name>
    <dbReference type="NCBI Taxonomy" id="2172099"/>
    <lineage>
        <taxon>Bacteria</taxon>
        <taxon>Pseudomonadati</taxon>
        <taxon>Pseudomonadota</taxon>
        <taxon>Gammaproteobacteria</taxon>
        <taxon>Alteromonadales</taxon>
        <taxon>Alteromonadaceae</taxon>
        <taxon>Saccharobesus</taxon>
    </lineage>
</organism>
<dbReference type="RefSeq" id="WP_108605277.1">
    <property type="nucleotide sequence ID" value="NZ_CP026605.1"/>
</dbReference>
<accession>A0A2S0VYI4</accession>
<evidence type="ECO:0000256" key="3">
    <source>
        <dbReference type="ARBA" id="ARBA00023295"/>
    </source>
</evidence>
<dbReference type="PANTHER" id="PTHR31339">
    <property type="entry name" value="PECTIN LYASE-RELATED"/>
    <property type="match status" value="1"/>
</dbReference>
<sequence length="536" mass="59670">MFHCRRFFLLGLSLICTLTTTQTWAMSTAELDALLPAEPQMPKQVCHTLRAQLSYVNWRLPADIDQDPANSNPDGQRIQQALNTCGKGQAVKLVTDKNNNAFLAGPIQLPSGVTLWVDKQVRLFASRSPRDYDLGDGVCGNALPKIKNRCKPWIYAKNTHNSGIVGEGVIDGRGGAILTSGKLAFKATWWDLSMQSKAKPKLEQNNPRMMQIDDSSQFTLYKITIQNGAKFHFKSKNVDGLTAWGIKLLTPSLAYSKPGYQCPKDELPKPGKLDKPSTCFIPELVKNTDGFDPGTSKNVTLAYSYISTGDDNVAIKSGKATNRPATQNHLYAHNQFYYGHGMSIGSETDAGVDNIKVWNLTLDGMDSSHGVGIRIKSDGKRGGLINNVYYKNVCMRRAKDALVFTPYYSSTKTNKLPPKMTNIVLEDFYYSDYPNAKYNKPLVNFAGYHTVKNGQAITYPLDITLNNVVFESKAKIRDNKHFHHHHINYKIGEQGIVNFPLRKQDDISINRLPAKAAQPVDCNGRYQPFPSPDSPI</sequence>
<reference evidence="6 7" key="1">
    <citation type="submission" date="2018-01" db="EMBL/GenBank/DDBJ databases">
        <title>Genome sequence of a Cantenovulum-like bacteria.</title>
        <authorList>
            <person name="Tan W.R."/>
            <person name="Lau N.-S."/>
            <person name="Go F."/>
            <person name="Amirul A.-A.A."/>
        </authorList>
    </citation>
    <scope>NUCLEOTIDE SEQUENCE [LARGE SCALE GENOMIC DNA]</scope>
    <source>
        <strain evidence="6 7">CCB-QB4</strain>
        <plasmid evidence="7">Plasmid unnamed1</plasmid>
    </source>
</reference>
<dbReference type="InterPro" id="IPR000743">
    <property type="entry name" value="Glyco_hydro_28"/>
</dbReference>
<keyword evidence="3 4" id="KW-0326">Glycosidase</keyword>
<dbReference type="SMR" id="A0A2S0VYI4"/>
<proteinExistence type="inferred from homology"/>
<dbReference type="Pfam" id="PF00295">
    <property type="entry name" value="Glyco_hydro_28"/>
    <property type="match status" value="1"/>
</dbReference>
<evidence type="ECO:0000313" key="6">
    <source>
        <dbReference type="EMBL" id="AWB69242.1"/>
    </source>
</evidence>
<name>A0A2S0VYI4_9ALTE</name>
<keyword evidence="2 4" id="KW-0378">Hydrolase</keyword>
<dbReference type="GO" id="GO:0004650">
    <property type="term" value="F:polygalacturonase activity"/>
    <property type="evidence" value="ECO:0007669"/>
    <property type="project" value="InterPro"/>
</dbReference>
<dbReference type="AlphaFoldDB" id="A0A2S0VYI4"/>
<dbReference type="PANTHER" id="PTHR31339:SF9">
    <property type="entry name" value="PLASMIN AND FIBRONECTIN-BINDING PROTEIN A"/>
    <property type="match status" value="1"/>
</dbReference>
<dbReference type="OrthoDB" id="9795222at2"/>
<dbReference type="KEGG" id="cate:C2869_22345"/>
<dbReference type="InterPro" id="IPR051801">
    <property type="entry name" value="GH28_Enzymes"/>
</dbReference>
<dbReference type="InterPro" id="IPR011050">
    <property type="entry name" value="Pectin_lyase_fold/virulence"/>
</dbReference>
<dbReference type="EMBL" id="CP026605">
    <property type="protein sequence ID" value="AWB69242.1"/>
    <property type="molecule type" value="Genomic_DNA"/>
</dbReference>
<dbReference type="Gene3D" id="2.160.20.10">
    <property type="entry name" value="Single-stranded right-handed beta-helix, Pectin lyase-like"/>
    <property type="match status" value="1"/>
</dbReference>
<evidence type="ECO:0000256" key="2">
    <source>
        <dbReference type="ARBA" id="ARBA00022801"/>
    </source>
</evidence>
<evidence type="ECO:0000256" key="5">
    <source>
        <dbReference type="SAM" id="SignalP"/>
    </source>
</evidence>
<keyword evidence="7" id="KW-1185">Reference proteome</keyword>
<geneLocation type="plasmid" evidence="6">
    <name>unnamed1</name>
</geneLocation>
<evidence type="ECO:0000313" key="7">
    <source>
        <dbReference type="Proteomes" id="UP000244441"/>
    </source>
</evidence>
<feature type="chain" id="PRO_5015398540" evidence="5">
    <location>
        <begin position="26"/>
        <end position="536"/>
    </location>
</feature>
<dbReference type="Proteomes" id="UP000244441">
    <property type="component" value="Plasmid unnamed1"/>
</dbReference>
<dbReference type="PROSITE" id="PS00502">
    <property type="entry name" value="POLYGALACTURONASE"/>
    <property type="match status" value="1"/>
</dbReference>
<keyword evidence="5" id="KW-0732">Signal</keyword>
<dbReference type="GO" id="GO:0005975">
    <property type="term" value="P:carbohydrate metabolic process"/>
    <property type="evidence" value="ECO:0007669"/>
    <property type="project" value="InterPro"/>
</dbReference>
<evidence type="ECO:0000256" key="1">
    <source>
        <dbReference type="ARBA" id="ARBA00008834"/>
    </source>
</evidence>
<comment type="similarity">
    <text evidence="1 4">Belongs to the glycosyl hydrolase 28 family.</text>
</comment>
<protein>
    <submittedName>
        <fullName evidence="6">Polygalacturonase</fullName>
    </submittedName>
</protein>
<evidence type="ECO:0000256" key="4">
    <source>
        <dbReference type="RuleBase" id="RU361169"/>
    </source>
</evidence>
<gene>
    <name evidence="6" type="ORF">C2869_22345</name>
</gene>
<keyword evidence="6" id="KW-0614">Plasmid</keyword>
<feature type="signal peptide" evidence="5">
    <location>
        <begin position="1"/>
        <end position="25"/>
    </location>
</feature>
<dbReference type="SUPFAM" id="SSF51126">
    <property type="entry name" value="Pectin lyase-like"/>
    <property type="match status" value="1"/>
</dbReference>